<dbReference type="SUPFAM" id="SSF46785">
    <property type="entry name" value="Winged helix' DNA-binding domain"/>
    <property type="match status" value="1"/>
</dbReference>
<reference evidence="1" key="1">
    <citation type="submission" date="2021-03" db="EMBL/GenBank/DDBJ databases">
        <title>Genomic Encyclopedia of Type Strains, Phase IV (KMG-IV): sequencing the most valuable type-strain genomes for metagenomic binning, comparative biology and taxonomic classification.</title>
        <authorList>
            <person name="Goeker M."/>
        </authorList>
    </citation>
    <scope>NUCLEOTIDE SEQUENCE</scope>
    <source>
        <strain evidence="1">DSM 23564</strain>
    </source>
</reference>
<organism evidence="1 2">
    <name type="scientific">Halorubrum alkaliphilum</name>
    <dbReference type="NCBI Taxonomy" id="261290"/>
    <lineage>
        <taxon>Archaea</taxon>
        <taxon>Methanobacteriati</taxon>
        <taxon>Methanobacteriota</taxon>
        <taxon>Stenosarchaea group</taxon>
        <taxon>Halobacteria</taxon>
        <taxon>Halobacteriales</taxon>
        <taxon>Haloferacaceae</taxon>
        <taxon>Halorubrum</taxon>
    </lineage>
</organism>
<protein>
    <submittedName>
        <fullName evidence="1">DNA-binding transcriptional ArsR family regulator</fullName>
    </submittedName>
</protein>
<dbReference type="InterPro" id="IPR036388">
    <property type="entry name" value="WH-like_DNA-bd_sf"/>
</dbReference>
<dbReference type="GO" id="GO:0003677">
    <property type="term" value="F:DNA binding"/>
    <property type="evidence" value="ECO:0007669"/>
    <property type="project" value="UniProtKB-KW"/>
</dbReference>
<keyword evidence="2" id="KW-1185">Reference proteome</keyword>
<keyword evidence="1" id="KW-0238">DNA-binding</keyword>
<comment type="caution">
    <text evidence="1">The sequence shown here is derived from an EMBL/GenBank/DDBJ whole genome shotgun (WGS) entry which is preliminary data.</text>
</comment>
<dbReference type="AlphaFoldDB" id="A0A8T4GBN9"/>
<dbReference type="OrthoDB" id="285635at2157"/>
<evidence type="ECO:0000313" key="2">
    <source>
        <dbReference type="Proteomes" id="UP000823588"/>
    </source>
</evidence>
<evidence type="ECO:0000313" key="1">
    <source>
        <dbReference type="EMBL" id="MBP1921838.1"/>
    </source>
</evidence>
<dbReference type="Gene3D" id="1.10.10.10">
    <property type="entry name" value="Winged helix-like DNA-binding domain superfamily/Winged helix DNA-binding domain"/>
    <property type="match status" value="1"/>
</dbReference>
<dbReference type="Proteomes" id="UP000823588">
    <property type="component" value="Unassembled WGS sequence"/>
</dbReference>
<dbReference type="EMBL" id="JAGGKQ010000004">
    <property type="protein sequence ID" value="MBP1921838.1"/>
    <property type="molecule type" value="Genomic_DNA"/>
</dbReference>
<sequence length="86" mass="9600">MRPLVSWMTKSDPAILELLEESDLEIPPAVISHNIDGVSHPTVKRRLPVLDDHGLVAKAPEKRGYYHITDRGRAYLAGDLNADDLE</sequence>
<dbReference type="RefSeq" id="WP_209483434.1">
    <property type="nucleotide sequence ID" value="NZ_JAGGKQ010000004.1"/>
</dbReference>
<gene>
    <name evidence="1" type="ORF">J2751_000835</name>
</gene>
<name>A0A8T4GBN9_9EURY</name>
<accession>A0A8T4GBN9</accession>
<dbReference type="InterPro" id="IPR036390">
    <property type="entry name" value="WH_DNA-bd_sf"/>
</dbReference>
<proteinExistence type="predicted"/>